<dbReference type="Pfam" id="PF00092">
    <property type="entry name" value="VWA"/>
    <property type="match status" value="1"/>
</dbReference>
<dbReference type="CDD" id="cd01450">
    <property type="entry name" value="vWFA_subfamily_ECM"/>
    <property type="match status" value="1"/>
</dbReference>
<dbReference type="InterPro" id="IPR002035">
    <property type="entry name" value="VWF_A"/>
</dbReference>
<dbReference type="PANTHER" id="PTHR31024:SF3">
    <property type="entry name" value="C-TYPE LECTIN-RELATED"/>
    <property type="match status" value="1"/>
</dbReference>
<evidence type="ECO:0000259" key="2">
    <source>
        <dbReference type="PROSITE" id="PS50234"/>
    </source>
</evidence>
<feature type="chain" id="PRO_5041297546" description="VWFA domain-containing protein" evidence="1">
    <location>
        <begin position="19"/>
        <end position="640"/>
    </location>
</feature>
<evidence type="ECO:0000256" key="1">
    <source>
        <dbReference type="SAM" id="SignalP"/>
    </source>
</evidence>
<feature type="signal peptide" evidence="1">
    <location>
        <begin position="1"/>
        <end position="18"/>
    </location>
</feature>
<feature type="domain" description="VWFA" evidence="2">
    <location>
        <begin position="232"/>
        <end position="388"/>
    </location>
</feature>
<gene>
    <name evidence="3" type="ORF">MSPICULIGERA_LOCUS24806</name>
</gene>
<dbReference type="SUPFAM" id="SSF53300">
    <property type="entry name" value="vWA-like"/>
    <property type="match status" value="1"/>
</dbReference>
<dbReference type="PROSITE" id="PS51257">
    <property type="entry name" value="PROKAR_LIPOPROTEIN"/>
    <property type="match status" value="1"/>
</dbReference>
<dbReference type="SMART" id="SM00327">
    <property type="entry name" value="VWA"/>
    <property type="match status" value="1"/>
</dbReference>
<organism evidence="3 4">
    <name type="scientific">Mesorhabditis spiculigera</name>
    <dbReference type="NCBI Taxonomy" id="96644"/>
    <lineage>
        <taxon>Eukaryota</taxon>
        <taxon>Metazoa</taxon>
        <taxon>Ecdysozoa</taxon>
        <taxon>Nematoda</taxon>
        <taxon>Chromadorea</taxon>
        <taxon>Rhabditida</taxon>
        <taxon>Rhabditina</taxon>
        <taxon>Rhabditomorpha</taxon>
        <taxon>Rhabditoidea</taxon>
        <taxon>Rhabditidae</taxon>
        <taxon>Mesorhabditinae</taxon>
        <taxon>Mesorhabditis</taxon>
    </lineage>
</organism>
<dbReference type="PROSITE" id="PS50234">
    <property type="entry name" value="VWFA"/>
    <property type="match status" value="1"/>
</dbReference>
<name>A0AA36GII9_9BILA</name>
<evidence type="ECO:0000313" key="4">
    <source>
        <dbReference type="Proteomes" id="UP001177023"/>
    </source>
</evidence>
<dbReference type="PANTHER" id="PTHR31024">
    <property type="entry name" value="C-TYPE LECTIN"/>
    <property type="match status" value="1"/>
</dbReference>
<proteinExistence type="predicted"/>
<dbReference type="InterPro" id="IPR036465">
    <property type="entry name" value="vWFA_dom_sf"/>
</dbReference>
<dbReference type="SUPFAM" id="SSF56436">
    <property type="entry name" value="C-type lectin-like"/>
    <property type="match status" value="1"/>
</dbReference>
<dbReference type="Proteomes" id="UP001177023">
    <property type="component" value="Unassembled WGS sequence"/>
</dbReference>
<feature type="non-terminal residue" evidence="3">
    <location>
        <position position="640"/>
    </location>
</feature>
<dbReference type="InterPro" id="IPR016187">
    <property type="entry name" value="CTDL_fold"/>
</dbReference>
<comment type="caution">
    <text evidence="3">The sequence shown here is derived from an EMBL/GenBank/DDBJ whole genome shotgun (WGS) entry which is preliminary data.</text>
</comment>
<reference evidence="3" key="1">
    <citation type="submission" date="2023-06" db="EMBL/GenBank/DDBJ databases">
        <authorList>
            <person name="Delattre M."/>
        </authorList>
    </citation>
    <scope>NUCLEOTIDE SEQUENCE</scope>
    <source>
        <strain evidence="3">AF72</strain>
    </source>
</reference>
<dbReference type="EMBL" id="CATQJA010002709">
    <property type="protein sequence ID" value="CAJ0586822.1"/>
    <property type="molecule type" value="Genomic_DNA"/>
</dbReference>
<dbReference type="Gene3D" id="3.40.50.410">
    <property type="entry name" value="von Willebrand factor, type A domain"/>
    <property type="match status" value="1"/>
</dbReference>
<dbReference type="AlphaFoldDB" id="A0AA36GII9"/>
<evidence type="ECO:0000313" key="3">
    <source>
        <dbReference type="EMBL" id="CAJ0586822.1"/>
    </source>
</evidence>
<sequence length="640" mass="70486">MITRSIILVAALVASSSAASCGALSGAQAECSDHTLIVMDASEEIQSVQTVLDYMNFTSDMLLANWGYNSRKTQFSFATYGIINVSAIACKGYITYGESVPDRICQAIVQWKGSVDRGILGEVQLQTIATDVTTCALRGETKPYDRILLFTAARNPADIQASSWLPSKVPTVVVNLGVGDFRQENSGQDGCWEVTDVPTWYNTDTTAPPTGSPVNDDNVTLCDCDITKSWNDVVVIADSSSAMGNDRFGELRAFVLSALAQTSVGQAQQYQTRVGVVSYAKNAVTLANLTDYNSITDMFVTNWTYDGADDTNILGAVNIAADQLNSAQHRTKSRKVIILGASTYRSSRDYPFPYNETLTFKKNHGIIIVIAYGDPHGLGTQILKDIASPGFYIDATPGRNPNFDQMKTLLCNANCFCPGEETNDPYYQVHDQNQDWPSQGCYWDSTLIAIQPLVKSTCAILSAARGVPTMPKTLLQQSSVLSVAAQNLTKPGFYIGLTKQAGQWRWDDGSLYVSSISGVIQDDGVNTCAQVQQTNGFNWAISSSLLDKHFPILRELHEALHGFYTALIWLTFAMLFIDCPAEYWDALGLQLRTYLIASLSNTRRGDRKYAYMDTPEFDVEHERIRCWYQRQVPATKPVNL</sequence>
<protein>
    <recommendedName>
        <fullName evidence="2">VWFA domain-containing protein</fullName>
    </recommendedName>
</protein>
<keyword evidence="1" id="KW-0732">Signal</keyword>
<accession>A0AA36GII9</accession>
<keyword evidence="4" id="KW-1185">Reference proteome</keyword>